<feature type="binding site" evidence="7 8">
    <location>
        <position position="43"/>
    </location>
    <ligand>
        <name>S-adenosyl-L-methionine</name>
        <dbReference type="ChEBI" id="CHEBI:59789"/>
    </ligand>
</feature>
<evidence type="ECO:0000256" key="7">
    <source>
        <dbReference type="HAMAP-Rule" id="MF_00607"/>
    </source>
</evidence>
<dbReference type="EC" id="2.1.1.182" evidence="7"/>
<feature type="compositionally biased region" description="Basic and acidic residues" evidence="9">
    <location>
        <begin position="133"/>
        <end position="147"/>
    </location>
</feature>
<reference evidence="12" key="1">
    <citation type="journal article" date="2019" name="Int. J. Syst. Evol. Microbiol.">
        <title>The Global Catalogue of Microorganisms (GCM) 10K type strain sequencing project: providing services to taxonomists for standard genome sequencing and annotation.</title>
        <authorList>
            <consortium name="The Broad Institute Genomics Platform"/>
            <consortium name="The Broad Institute Genome Sequencing Center for Infectious Disease"/>
            <person name="Wu L."/>
            <person name="Ma J."/>
        </authorList>
    </citation>
    <scope>NUCLEOTIDE SEQUENCE [LARGE SCALE GENOMIC DNA]</scope>
    <source>
        <strain evidence="12">JCM 18304</strain>
    </source>
</reference>
<feature type="binding site" evidence="7 8">
    <location>
        <position position="91"/>
    </location>
    <ligand>
        <name>S-adenosyl-L-methionine</name>
        <dbReference type="ChEBI" id="CHEBI:59789"/>
    </ligand>
</feature>
<evidence type="ECO:0000256" key="8">
    <source>
        <dbReference type="PROSITE-ProRule" id="PRU01026"/>
    </source>
</evidence>
<keyword evidence="12" id="KW-1185">Reference proteome</keyword>
<dbReference type="InterPro" id="IPR020598">
    <property type="entry name" value="rRNA_Ade_methylase_Trfase_N"/>
</dbReference>
<comment type="similarity">
    <text evidence="7">Belongs to the class I-like SAM-binding methyltransferase superfamily. rRNA adenine N(6)-methyltransferase family. RsmA subfamily.</text>
</comment>
<feature type="binding site" evidence="7 8">
    <location>
        <position position="70"/>
    </location>
    <ligand>
        <name>S-adenosyl-L-methionine</name>
        <dbReference type="ChEBI" id="CHEBI:59789"/>
    </ligand>
</feature>
<keyword evidence="6 7" id="KW-0694">RNA-binding</keyword>
<gene>
    <name evidence="7 11" type="primary">rsmA</name>
    <name evidence="7" type="synonym">ksgA</name>
    <name evidence="11" type="ORF">GCM10023322_54360</name>
</gene>
<proteinExistence type="inferred from homology"/>
<keyword evidence="2 7" id="KW-0698">rRNA processing</keyword>
<evidence type="ECO:0000256" key="3">
    <source>
        <dbReference type="ARBA" id="ARBA00022603"/>
    </source>
</evidence>
<feature type="compositionally biased region" description="Gly residues" evidence="9">
    <location>
        <begin position="150"/>
        <end position="165"/>
    </location>
</feature>
<feature type="region of interest" description="Disordered" evidence="9">
    <location>
        <begin position="133"/>
        <end position="165"/>
    </location>
</feature>
<dbReference type="InterPro" id="IPR001737">
    <property type="entry name" value="KsgA/Erm"/>
</dbReference>
<keyword evidence="5 7" id="KW-0949">S-adenosyl-L-methionine</keyword>
<evidence type="ECO:0000313" key="11">
    <source>
        <dbReference type="EMBL" id="GAA5193133.1"/>
    </source>
</evidence>
<dbReference type="PANTHER" id="PTHR11727:SF7">
    <property type="entry name" value="DIMETHYLADENOSINE TRANSFERASE-RELATED"/>
    <property type="match status" value="1"/>
</dbReference>
<dbReference type="PROSITE" id="PS01131">
    <property type="entry name" value="RRNA_A_DIMETH"/>
    <property type="match status" value="1"/>
</dbReference>
<evidence type="ECO:0000256" key="2">
    <source>
        <dbReference type="ARBA" id="ARBA00022552"/>
    </source>
</evidence>
<dbReference type="Gene3D" id="1.10.8.100">
    <property type="entry name" value="Ribosomal RNA adenine dimethylase-like, domain 2"/>
    <property type="match status" value="1"/>
</dbReference>
<keyword evidence="4 7" id="KW-0808">Transferase</keyword>
<feature type="binding site" evidence="7 8">
    <location>
        <position position="121"/>
    </location>
    <ligand>
        <name>S-adenosyl-L-methionine</name>
        <dbReference type="ChEBI" id="CHEBI:59789"/>
    </ligand>
</feature>
<feature type="binding site" evidence="7 8">
    <location>
        <position position="45"/>
    </location>
    <ligand>
        <name>S-adenosyl-L-methionine</name>
        <dbReference type="ChEBI" id="CHEBI:59789"/>
    </ligand>
</feature>
<dbReference type="HAMAP" id="MF_00607">
    <property type="entry name" value="16SrRNA_methyltr_A"/>
    <property type="match status" value="1"/>
</dbReference>
<protein>
    <recommendedName>
        <fullName evidence="7">Ribosomal RNA small subunit methyltransferase A</fullName>
        <ecNumber evidence="7">2.1.1.182</ecNumber>
    </recommendedName>
    <alternativeName>
        <fullName evidence="7">16S rRNA (adenine(1518)-N(6)/adenine(1519)-N(6))-dimethyltransferase</fullName>
    </alternativeName>
    <alternativeName>
        <fullName evidence="7">16S rRNA dimethyladenosine transferase</fullName>
    </alternativeName>
    <alternativeName>
        <fullName evidence="7">16S rRNA dimethylase</fullName>
    </alternativeName>
    <alternativeName>
        <fullName evidence="7">S-adenosylmethionine-6-N', N'-adenosyl(rRNA) dimethyltransferase</fullName>
    </alternativeName>
</protein>
<organism evidence="11 12">
    <name type="scientific">Rugosimonospora acidiphila</name>
    <dbReference type="NCBI Taxonomy" id="556531"/>
    <lineage>
        <taxon>Bacteria</taxon>
        <taxon>Bacillati</taxon>
        <taxon>Actinomycetota</taxon>
        <taxon>Actinomycetes</taxon>
        <taxon>Micromonosporales</taxon>
        <taxon>Micromonosporaceae</taxon>
        <taxon>Rugosimonospora</taxon>
    </lineage>
</organism>
<comment type="subcellular location">
    <subcellularLocation>
        <location evidence="7">Cytoplasm</location>
    </subcellularLocation>
</comment>
<feature type="binding site" evidence="7 8">
    <location>
        <position position="192"/>
    </location>
    <ligand>
        <name>S-adenosyl-L-methionine</name>
        <dbReference type="ChEBI" id="CHEBI:59789"/>
    </ligand>
</feature>
<keyword evidence="3 7" id="KW-0489">Methyltransferase</keyword>
<evidence type="ECO:0000259" key="10">
    <source>
        <dbReference type="SMART" id="SM00650"/>
    </source>
</evidence>
<evidence type="ECO:0000313" key="12">
    <source>
        <dbReference type="Proteomes" id="UP001501570"/>
    </source>
</evidence>
<evidence type="ECO:0000256" key="4">
    <source>
        <dbReference type="ARBA" id="ARBA00022679"/>
    </source>
</evidence>
<feature type="domain" description="Ribosomal RNA adenine methylase transferase N-terminal" evidence="10">
    <location>
        <begin position="50"/>
        <end position="277"/>
    </location>
</feature>
<dbReference type="Pfam" id="PF00398">
    <property type="entry name" value="RrnaAD"/>
    <property type="match status" value="1"/>
</dbReference>
<name>A0ABP9SB83_9ACTN</name>
<evidence type="ECO:0000256" key="6">
    <source>
        <dbReference type="ARBA" id="ARBA00022884"/>
    </source>
</evidence>
<evidence type="ECO:0000256" key="9">
    <source>
        <dbReference type="SAM" id="MobiDB-lite"/>
    </source>
</evidence>
<keyword evidence="1 7" id="KW-0963">Cytoplasm</keyword>
<dbReference type="InterPro" id="IPR011530">
    <property type="entry name" value="rRNA_adenine_dimethylase"/>
</dbReference>
<evidence type="ECO:0000256" key="1">
    <source>
        <dbReference type="ARBA" id="ARBA00022490"/>
    </source>
</evidence>
<dbReference type="SMART" id="SM00650">
    <property type="entry name" value="rADc"/>
    <property type="match status" value="1"/>
</dbReference>
<comment type="caution">
    <text evidence="11">The sequence shown here is derived from an EMBL/GenBank/DDBJ whole genome shotgun (WGS) entry which is preliminary data.</text>
</comment>
<comment type="catalytic activity">
    <reaction evidence="7">
        <text>adenosine(1518)/adenosine(1519) in 16S rRNA + 4 S-adenosyl-L-methionine = N(6)-dimethyladenosine(1518)/N(6)-dimethyladenosine(1519) in 16S rRNA + 4 S-adenosyl-L-homocysteine + 4 H(+)</text>
        <dbReference type="Rhea" id="RHEA:19609"/>
        <dbReference type="Rhea" id="RHEA-COMP:10232"/>
        <dbReference type="Rhea" id="RHEA-COMP:10233"/>
        <dbReference type="ChEBI" id="CHEBI:15378"/>
        <dbReference type="ChEBI" id="CHEBI:57856"/>
        <dbReference type="ChEBI" id="CHEBI:59789"/>
        <dbReference type="ChEBI" id="CHEBI:74411"/>
        <dbReference type="ChEBI" id="CHEBI:74493"/>
        <dbReference type="EC" id="2.1.1.182"/>
    </reaction>
</comment>
<dbReference type="PANTHER" id="PTHR11727">
    <property type="entry name" value="DIMETHYLADENOSINE TRANSFERASE"/>
    <property type="match status" value="1"/>
</dbReference>
<dbReference type="InterPro" id="IPR023165">
    <property type="entry name" value="rRNA_Ade_diMease-like_C"/>
</dbReference>
<dbReference type="EMBL" id="BAABJQ010000018">
    <property type="protein sequence ID" value="GAA5193133.1"/>
    <property type="molecule type" value="Genomic_DNA"/>
</dbReference>
<accession>A0ABP9SB83</accession>
<dbReference type="Gene3D" id="3.40.50.150">
    <property type="entry name" value="Vaccinia Virus protein VP39"/>
    <property type="match status" value="1"/>
</dbReference>
<dbReference type="InterPro" id="IPR020596">
    <property type="entry name" value="rRNA_Ade_Mease_Trfase_CS"/>
</dbReference>
<dbReference type="Proteomes" id="UP001501570">
    <property type="component" value="Unassembled WGS sequence"/>
</dbReference>
<evidence type="ECO:0000256" key="5">
    <source>
        <dbReference type="ARBA" id="ARBA00022691"/>
    </source>
</evidence>
<comment type="function">
    <text evidence="7">Specifically dimethylates two adjacent adenosines (A1518 and A1519) in the loop of a conserved hairpin near the 3'-end of 16S rRNA in the 30S particle. May play a critical role in biogenesis of 30S subunits.</text>
</comment>
<sequence>MPKRGPRSGTVRWVTVTGLLGPAEIRELSGRLGVVPTKTLGQNFVHDPNTVRRIVRAANLDPADVVIEVGPGLGSLTLGLLPATSHVYAIEIDPVLAGNLADTVAQRDPGHADRLTIINRDALKLSANDLRADQQRAADARPADPRVGDVGAGDVGAGDVGAGDPGAGDVGAGEPGQLAAGAVGGPTALVANLPYNVAVPVVLHLLAVLPSLRHGLVMVQKEVADRLTAGPGSRVYGVPSVKLAWYATARPAGRVPPSVFWPVPNVDSGLVAFAGHRPPAGADRRETFAVIDHAFAQRRKTLRAALAQWAGGADAAAEILVRAGVDPRARGESLTIEQFAAIAAARAGEAA</sequence>
<dbReference type="InterPro" id="IPR029063">
    <property type="entry name" value="SAM-dependent_MTases_sf"/>
</dbReference>
<dbReference type="PROSITE" id="PS51689">
    <property type="entry name" value="SAM_RNA_A_N6_MT"/>
    <property type="match status" value="1"/>
</dbReference>
<dbReference type="SUPFAM" id="SSF53335">
    <property type="entry name" value="S-adenosyl-L-methionine-dependent methyltransferases"/>
    <property type="match status" value="1"/>
</dbReference>